<proteinExistence type="predicted"/>
<reference evidence="2" key="1">
    <citation type="submission" date="2023-05" db="EMBL/GenBank/DDBJ databases">
        <title>Nepenthes gracilis genome sequencing.</title>
        <authorList>
            <person name="Fukushima K."/>
        </authorList>
    </citation>
    <scope>NUCLEOTIDE SEQUENCE</scope>
    <source>
        <strain evidence="2">SING2019-196</strain>
    </source>
</reference>
<comment type="caution">
    <text evidence="2">The sequence shown here is derived from an EMBL/GenBank/DDBJ whole genome shotgun (WGS) entry which is preliminary data.</text>
</comment>
<feature type="region of interest" description="Disordered" evidence="1">
    <location>
        <begin position="112"/>
        <end position="151"/>
    </location>
</feature>
<feature type="compositionally biased region" description="Basic and acidic residues" evidence="1">
    <location>
        <begin position="68"/>
        <end position="79"/>
    </location>
</feature>
<protein>
    <submittedName>
        <fullName evidence="2">Uncharacterized protein</fullName>
    </submittedName>
</protein>
<gene>
    <name evidence="2" type="ORF">Nepgr_033908</name>
</gene>
<feature type="region of interest" description="Disordered" evidence="1">
    <location>
        <begin position="15"/>
        <end position="52"/>
    </location>
</feature>
<accession>A0AAD3TMM0</accession>
<feature type="compositionally biased region" description="Polar residues" evidence="1">
    <location>
        <begin position="15"/>
        <end position="33"/>
    </location>
</feature>
<dbReference type="Proteomes" id="UP001279734">
    <property type="component" value="Unassembled WGS sequence"/>
</dbReference>
<evidence type="ECO:0000313" key="2">
    <source>
        <dbReference type="EMBL" id="GMH32064.1"/>
    </source>
</evidence>
<evidence type="ECO:0000256" key="1">
    <source>
        <dbReference type="SAM" id="MobiDB-lite"/>
    </source>
</evidence>
<dbReference type="AlphaFoldDB" id="A0AAD3TMM0"/>
<dbReference type="EMBL" id="BSYO01000054">
    <property type="protein sequence ID" value="GMH32064.1"/>
    <property type="molecule type" value="Genomic_DNA"/>
</dbReference>
<feature type="region of interest" description="Disordered" evidence="1">
    <location>
        <begin position="65"/>
        <end position="100"/>
    </location>
</feature>
<organism evidence="2 3">
    <name type="scientific">Nepenthes gracilis</name>
    <name type="common">Slender pitcher plant</name>
    <dbReference type="NCBI Taxonomy" id="150966"/>
    <lineage>
        <taxon>Eukaryota</taxon>
        <taxon>Viridiplantae</taxon>
        <taxon>Streptophyta</taxon>
        <taxon>Embryophyta</taxon>
        <taxon>Tracheophyta</taxon>
        <taxon>Spermatophyta</taxon>
        <taxon>Magnoliopsida</taxon>
        <taxon>eudicotyledons</taxon>
        <taxon>Gunneridae</taxon>
        <taxon>Pentapetalae</taxon>
        <taxon>Caryophyllales</taxon>
        <taxon>Nepenthaceae</taxon>
        <taxon>Nepenthes</taxon>
    </lineage>
</organism>
<sequence>MHHLFHRDLRCISTKSSRMTDTTPSGEQAQPDTNKPVGEVHGQGKATPTALPPILFTKKVATTSIPDSEPHMRHEHKEPPASFAAFIGRGKSGEPIDMDPVILPFHLPSKPNKQLVERTPKTYGPNKESGINHFINKLDSPNPHPSHRNHP</sequence>
<keyword evidence="3" id="KW-1185">Reference proteome</keyword>
<evidence type="ECO:0000313" key="3">
    <source>
        <dbReference type="Proteomes" id="UP001279734"/>
    </source>
</evidence>
<name>A0AAD3TMM0_NEPGR</name>